<comment type="similarity">
    <text evidence="1">Belongs to the NSE4 family.</text>
</comment>
<dbReference type="GO" id="GO:0005634">
    <property type="term" value="C:nucleus"/>
    <property type="evidence" value="ECO:0007669"/>
    <property type="project" value="UniProtKB-SubCell"/>
</dbReference>
<evidence type="ECO:0000256" key="1">
    <source>
        <dbReference type="RuleBase" id="RU365071"/>
    </source>
</evidence>
<dbReference type="GO" id="GO:0006310">
    <property type="term" value="P:DNA recombination"/>
    <property type="evidence" value="ECO:0007669"/>
    <property type="project" value="UniProtKB-UniRule"/>
</dbReference>
<evidence type="ECO:0000313" key="4">
    <source>
        <dbReference type="Proteomes" id="UP001150925"/>
    </source>
</evidence>
<sequence length="227" mass="26410">MTNPKNSERENFQSQVDILADSQAFDPKQDVEEKRWLRREYRQLIQCTEENRTELVQSDAQGLVQSLQNANALYEKVKNTYEASLDSRFLIMSSDIGTQKAKMMRIDHDSYDVDEYFIKLNNLVQGSHPVEGLEEYPPDKLLGTYWNKLGSVVAKYSRRAPTSDFMFGPLLTEKRVLQTPRNRTVRQAKNAENLVQPQQLEENDIEKQENETTKNVKMIFEVLERVG</sequence>
<comment type="subunit">
    <text evidence="1">Component of the SMC5-SMC6 complex.</text>
</comment>
<reference evidence="3" key="1">
    <citation type="submission" date="2022-07" db="EMBL/GenBank/DDBJ databases">
        <title>Phylogenomic reconstructions and comparative analyses of Kickxellomycotina fungi.</title>
        <authorList>
            <person name="Reynolds N.K."/>
            <person name="Stajich J.E."/>
            <person name="Barry K."/>
            <person name="Grigoriev I.V."/>
            <person name="Crous P."/>
            <person name="Smith M.E."/>
        </authorList>
    </citation>
    <scope>NUCLEOTIDE SEQUENCE</scope>
    <source>
        <strain evidence="3">RSA 1196</strain>
    </source>
</reference>
<comment type="subcellular location">
    <subcellularLocation>
        <location evidence="1">Nucleus</location>
    </subcellularLocation>
</comment>
<keyword evidence="1" id="KW-0539">Nucleus</keyword>
<dbReference type="EMBL" id="JANBPY010003428">
    <property type="protein sequence ID" value="KAJ1951759.1"/>
    <property type="molecule type" value="Genomic_DNA"/>
</dbReference>
<dbReference type="InterPro" id="IPR027786">
    <property type="entry name" value="Nse4/EID"/>
</dbReference>
<dbReference type="GO" id="GO:0006281">
    <property type="term" value="P:DNA repair"/>
    <property type="evidence" value="ECO:0007669"/>
    <property type="project" value="UniProtKB-UniRule"/>
</dbReference>
<feature type="domain" description="Nse4/EID protein Nse3/MAGE-binding" evidence="2">
    <location>
        <begin position="86"/>
        <end position="126"/>
    </location>
</feature>
<dbReference type="GO" id="GO:0030915">
    <property type="term" value="C:Smc5-Smc6 complex"/>
    <property type="evidence" value="ECO:0007669"/>
    <property type="project" value="UniProtKB-UniRule"/>
</dbReference>
<keyword evidence="1" id="KW-0227">DNA damage</keyword>
<accession>A0A9W8E3P0</accession>
<gene>
    <name evidence="3" type="ORF">IWQ62_006377</name>
</gene>
<comment type="function">
    <text evidence="1">Component of the SMC5-SMC6 complex, that promotes sister chromatid alignment after DNA damage and facilitates double-stranded DNA breaks (DSBs) repair via homologous recombination between sister chromatids.</text>
</comment>
<dbReference type="OrthoDB" id="361242at2759"/>
<dbReference type="Proteomes" id="UP001150925">
    <property type="component" value="Unassembled WGS sequence"/>
</dbReference>
<dbReference type="PANTHER" id="PTHR16140:SF0">
    <property type="entry name" value="NON-STRUCTURAL MAINTENANCE OF CHROMOSOMES ELEMENT 4"/>
    <property type="match status" value="1"/>
</dbReference>
<dbReference type="AlphaFoldDB" id="A0A9W8E3P0"/>
<dbReference type="PANTHER" id="PTHR16140">
    <property type="entry name" value="NON-STRUCTURAL MAINTENANCE OF CHROMOSOMES ELEMENT 4"/>
    <property type="match status" value="1"/>
</dbReference>
<dbReference type="InterPro" id="IPR029225">
    <property type="entry name" value="Nse4_Nse3-bd"/>
</dbReference>
<dbReference type="Pfam" id="PF15412">
    <property type="entry name" value="Nse4-Nse3_bdg"/>
    <property type="match status" value="1"/>
</dbReference>
<organism evidence="3 4">
    <name type="scientific">Dispira parvispora</name>
    <dbReference type="NCBI Taxonomy" id="1520584"/>
    <lineage>
        <taxon>Eukaryota</taxon>
        <taxon>Fungi</taxon>
        <taxon>Fungi incertae sedis</taxon>
        <taxon>Zoopagomycota</taxon>
        <taxon>Kickxellomycotina</taxon>
        <taxon>Dimargaritomycetes</taxon>
        <taxon>Dimargaritales</taxon>
        <taxon>Dimargaritaceae</taxon>
        <taxon>Dispira</taxon>
    </lineage>
</organism>
<evidence type="ECO:0000259" key="2">
    <source>
        <dbReference type="Pfam" id="PF15412"/>
    </source>
</evidence>
<keyword evidence="4" id="KW-1185">Reference proteome</keyword>
<protein>
    <recommendedName>
        <fullName evidence="1">Non-structural maintenance of chromosomes element 4</fullName>
    </recommendedName>
</protein>
<feature type="non-terminal residue" evidence="3">
    <location>
        <position position="1"/>
    </location>
</feature>
<evidence type="ECO:0000313" key="3">
    <source>
        <dbReference type="EMBL" id="KAJ1951759.1"/>
    </source>
</evidence>
<keyword evidence="1" id="KW-0234">DNA repair</keyword>
<proteinExistence type="inferred from homology"/>
<keyword evidence="1" id="KW-0233">DNA recombination</keyword>
<name>A0A9W8E3P0_9FUNG</name>
<comment type="caution">
    <text evidence="3">The sequence shown here is derived from an EMBL/GenBank/DDBJ whole genome shotgun (WGS) entry which is preliminary data.</text>
</comment>